<organism evidence="3 4">
    <name type="scientific">Fictibacillus fluitans</name>
    <dbReference type="NCBI Taxonomy" id="3058422"/>
    <lineage>
        <taxon>Bacteria</taxon>
        <taxon>Bacillati</taxon>
        <taxon>Bacillota</taxon>
        <taxon>Bacilli</taxon>
        <taxon>Bacillales</taxon>
        <taxon>Fictibacillaceae</taxon>
        <taxon>Fictibacillus</taxon>
    </lineage>
</organism>
<evidence type="ECO:0000313" key="3">
    <source>
        <dbReference type="EMBL" id="MDN4525349.1"/>
    </source>
</evidence>
<feature type="chain" id="PRO_5047335192" evidence="2">
    <location>
        <begin position="24"/>
        <end position="48"/>
    </location>
</feature>
<name>A0ABT8HXB2_9BACL</name>
<evidence type="ECO:0000313" key="4">
    <source>
        <dbReference type="Proteomes" id="UP001172721"/>
    </source>
</evidence>
<keyword evidence="4" id="KW-1185">Reference proteome</keyword>
<sequence>MMLYLVGLSVAFSFGFFAAALMAAGKDEEQPSPFVMDPNNKPFLRRIK</sequence>
<comment type="caution">
    <text evidence="3">The sequence shown here is derived from an EMBL/GenBank/DDBJ whole genome shotgun (WGS) entry which is preliminary data.</text>
</comment>
<reference evidence="3" key="1">
    <citation type="submission" date="2023-07" db="EMBL/GenBank/DDBJ databases">
        <title>Fictibacillus sp. isolated from freshwater pond.</title>
        <authorList>
            <person name="Kirdat K."/>
            <person name="Bhat A."/>
            <person name="Mourya A."/>
            <person name="Yadav A."/>
        </authorList>
    </citation>
    <scope>NUCLEOTIDE SEQUENCE</scope>
    <source>
        <strain evidence="3">NE201</strain>
    </source>
</reference>
<dbReference type="Proteomes" id="UP001172721">
    <property type="component" value="Unassembled WGS sequence"/>
</dbReference>
<dbReference type="RefSeq" id="WP_301166388.1">
    <property type="nucleotide sequence ID" value="NZ_JAUHTR010000006.1"/>
</dbReference>
<feature type="signal peptide" evidence="2">
    <location>
        <begin position="1"/>
        <end position="23"/>
    </location>
</feature>
<proteinExistence type="predicted"/>
<gene>
    <name evidence="3" type="ORF">QYB97_12725</name>
</gene>
<dbReference type="EMBL" id="JAUHTR010000006">
    <property type="protein sequence ID" value="MDN4525349.1"/>
    <property type="molecule type" value="Genomic_DNA"/>
</dbReference>
<evidence type="ECO:0000256" key="2">
    <source>
        <dbReference type="SAM" id="SignalP"/>
    </source>
</evidence>
<keyword evidence="2" id="KW-0732">Signal</keyword>
<feature type="region of interest" description="Disordered" evidence="1">
    <location>
        <begin position="27"/>
        <end position="48"/>
    </location>
</feature>
<evidence type="ECO:0000256" key="1">
    <source>
        <dbReference type="SAM" id="MobiDB-lite"/>
    </source>
</evidence>
<protein>
    <submittedName>
        <fullName evidence="3">Uncharacterized protein</fullName>
    </submittedName>
</protein>
<accession>A0ABT8HXB2</accession>